<organism evidence="4 5">
    <name type="scientific">Phenylobacterium kunshanense</name>
    <dbReference type="NCBI Taxonomy" id="1445034"/>
    <lineage>
        <taxon>Bacteria</taxon>
        <taxon>Pseudomonadati</taxon>
        <taxon>Pseudomonadota</taxon>
        <taxon>Alphaproteobacteria</taxon>
        <taxon>Caulobacterales</taxon>
        <taxon>Caulobacteraceae</taxon>
        <taxon>Phenylobacterium</taxon>
    </lineage>
</organism>
<evidence type="ECO:0000313" key="4">
    <source>
        <dbReference type="EMBL" id="RAK65633.1"/>
    </source>
</evidence>
<dbReference type="Pfam" id="PF20434">
    <property type="entry name" value="BD-FAE"/>
    <property type="match status" value="1"/>
</dbReference>
<feature type="signal peptide" evidence="2">
    <location>
        <begin position="1"/>
        <end position="29"/>
    </location>
</feature>
<protein>
    <submittedName>
        <fullName evidence="4">Alpha/beta hydrolase</fullName>
    </submittedName>
</protein>
<dbReference type="PANTHER" id="PTHR48081">
    <property type="entry name" value="AB HYDROLASE SUPERFAMILY PROTEIN C4A8.06C"/>
    <property type="match status" value="1"/>
</dbReference>
<name>A0A328BEY0_9CAUL</name>
<evidence type="ECO:0000259" key="3">
    <source>
        <dbReference type="Pfam" id="PF20434"/>
    </source>
</evidence>
<dbReference type="InterPro" id="IPR019826">
    <property type="entry name" value="Carboxylesterase_B_AS"/>
</dbReference>
<dbReference type="Proteomes" id="UP000249524">
    <property type="component" value="Unassembled WGS sequence"/>
</dbReference>
<dbReference type="PROSITE" id="PS51257">
    <property type="entry name" value="PROKAR_LIPOPROTEIN"/>
    <property type="match status" value="1"/>
</dbReference>
<dbReference type="InterPro" id="IPR050300">
    <property type="entry name" value="GDXG_lipolytic_enzyme"/>
</dbReference>
<dbReference type="OrthoDB" id="9771666at2"/>
<keyword evidence="5" id="KW-1185">Reference proteome</keyword>
<dbReference type="InterPro" id="IPR029058">
    <property type="entry name" value="AB_hydrolase_fold"/>
</dbReference>
<dbReference type="RefSeq" id="WP_111276229.1">
    <property type="nucleotide sequence ID" value="NZ_QFYS01000004.1"/>
</dbReference>
<feature type="domain" description="BD-FAE-like" evidence="3">
    <location>
        <begin position="54"/>
        <end position="241"/>
    </location>
</feature>
<dbReference type="Gene3D" id="3.40.50.1820">
    <property type="entry name" value="alpha/beta hydrolase"/>
    <property type="match status" value="1"/>
</dbReference>
<dbReference type="InterPro" id="IPR049492">
    <property type="entry name" value="BD-FAE-like_dom"/>
</dbReference>
<accession>A0A328BEY0</accession>
<gene>
    <name evidence="4" type="ORF">DJ019_11805</name>
</gene>
<proteinExistence type="predicted"/>
<dbReference type="AlphaFoldDB" id="A0A328BEY0"/>
<reference evidence="4 5" key="1">
    <citation type="submission" date="2018-05" db="EMBL/GenBank/DDBJ databases">
        <authorList>
            <person name="Lanie J.A."/>
            <person name="Ng W.-L."/>
            <person name="Kazmierczak K.M."/>
            <person name="Andrzejewski T.M."/>
            <person name="Davidsen T.M."/>
            <person name="Wayne K.J."/>
            <person name="Tettelin H."/>
            <person name="Glass J.I."/>
            <person name="Rusch D."/>
            <person name="Podicherti R."/>
            <person name="Tsui H.-C.T."/>
            <person name="Winkler M.E."/>
        </authorList>
    </citation>
    <scope>NUCLEOTIDE SEQUENCE [LARGE SCALE GENOMIC DNA]</scope>
    <source>
        <strain evidence="4 5">BUT-10</strain>
    </source>
</reference>
<dbReference type="SUPFAM" id="SSF53474">
    <property type="entry name" value="alpha/beta-Hydrolases"/>
    <property type="match status" value="1"/>
</dbReference>
<dbReference type="PANTHER" id="PTHR48081:SF9">
    <property type="entry name" value="CARBOXYLESTERASE"/>
    <property type="match status" value="1"/>
</dbReference>
<evidence type="ECO:0000256" key="1">
    <source>
        <dbReference type="ARBA" id="ARBA00022801"/>
    </source>
</evidence>
<dbReference type="EMBL" id="QFYS01000004">
    <property type="protein sequence ID" value="RAK65633.1"/>
    <property type="molecule type" value="Genomic_DNA"/>
</dbReference>
<dbReference type="PROSITE" id="PS00122">
    <property type="entry name" value="CARBOXYLESTERASE_B_1"/>
    <property type="match status" value="1"/>
</dbReference>
<feature type="chain" id="PRO_5016298211" evidence="2">
    <location>
        <begin position="30"/>
        <end position="291"/>
    </location>
</feature>
<sequence>MPPPLSKRSALAAALATLTSACSPLTMFATLSPKDPASHVVRGAAYGAGPRQMLDVYAPRGARGQAPVAVFFYGGSWDSGRRQDYNWVGRALASKGFVAVVADYRLYPEVKYPGFLEDGAQAVRWSVENAPRFGGDPDRIVLVGHSAGAYNAVMLGLDRRYLSAAGVDPARVRAIAGLSGPYDFLPIRSDITERIFGGAPDLPSTQPLAFVGPQSPPAFLATGEADSMVWPKNTIALARSLRAAGVPVEERHYPGVDHVRMVLALSRPLRGRAPVLEEMTDFLRRHAAAAD</sequence>
<dbReference type="GO" id="GO:0016787">
    <property type="term" value="F:hydrolase activity"/>
    <property type="evidence" value="ECO:0007669"/>
    <property type="project" value="UniProtKB-KW"/>
</dbReference>
<evidence type="ECO:0000256" key="2">
    <source>
        <dbReference type="SAM" id="SignalP"/>
    </source>
</evidence>
<keyword evidence="2" id="KW-0732">Signal</keyword>
<keyword evidence="1 4" id="KW-0378">Hydrolase</keyword>
<evidence type="ECO:0000313" key="5">
    <source>
        <dbReference type="Proteomes" id="UP000249524"/>
    </source>
</evidence>
<comment type="caution">
    <text evidence="4">The sequence shown here is derived from an EMBL/GenBank/DDBJ whole genome shotgun (WGS) entry which is preliminary data.</text>
</comment>